<accession>A0A1M7F9P1</accession>
<evidence type="ECO:0000313" key="1">
    <source>
        <dbReference type="EMBL" id="SHM00771.1"/>
    </source>
</evidence>
<protein>
    <submittedName>
        <fullName evidence="1">Uncharacterized protein</fullName>
    </submittedName>
</protein>
<gene>
    <name evidence="1" type="ORF">SAMN05444484_103287</name>
</gene>
<name>A0A1M7F9P1_9FLAO</name>
<dbReference type="Proteomes" id="UP000184028">
    <property type="component" value="Unassembled WGS sequence"/>
</dbReference>
<dbReference type="RefSeq" id="WP_068842455.1">
    <property type="nucleotide sequence ID" value="NZ_FRBT01000003.1"/>
</dbReference>
<dbReference type="EMBL" id="FRBT01000003">
    <property type="protein sequence ID" value="SHM00771.1"/>
    <property type="molecule type" value="Genomic_DNA"/>
</dbReference>
<organism evidence="1 2">
    <name type="scientific">Flavobacterium chilense</name>
    <dbReference type="NCBI Taxonomy" id="946677"/>
    <lineage>
        <taxon>Bacteria</taxon>
        <taxon>Pseudomonadati</taxon>
        <taxon>Bacteroidota</taxon>
        <taxon>Flavobacteriia</taxon>
        <taxon>Flavobacteriales</taxon>
        <taxon>Flavobacteriaceae</taxon>
        <taxon>Flavobacterium</taxon>
    </lineage>
</organism>
<dbReference type="AlphaFoldDB" id="A0A1M7F9P1"/>
<sequence>MEMTYSSTTIKSLIKLGAKLIISEKYSSTNLKEFVSLAKLHNVPITLKINGSNTTTIKDLIKIGHPGLTLDL</sequence>
<keyword evidence="2" id="KW-1185">Reference proteome</keyword>
<dbReference type="OrthoDB" id="9929310at2"/>
<reference evidence="2" key="1">
    <citation type="submission" date="2016-11" db="EMBL/GenBank/DDBJ databases">
        <authorList>
            <person name="Varghese N."/>
            <person name="Submissions S."/>
        </authorList>
    </citation>
    <scope>NUCLEOTIDE SEQUENCE [LARGE SCALE GENOMIC DNA]</scope>
    <source>
        <strain evidence="2">DSM 24724</strain>
    </source>
</reference>
<evidence type="ECO:0000313" key="2">
    <source>
        <dbReference type="Proteomes" id="UP000184028"/>
    </source>
</evidence>
<proteinExistence type="predicted"/>